<accession>A0A8X7QVT1</accession>
<evidence type="ECO:0000313" key="2">
    <source>
        <dbReference type="Proteomes" id="UP000886595"/>
    </source>
</evidence>
<dbReference type="Proteomes" id="UP000886595">
    <property type="component" value="Unassembled WGS sequence"/>
</dbReference>
<organism evidence="1 2">
    <name type="scientific">Brassica carinata</name>
    <name type="common">Ethiopian mustard</name>
    <name type="synonym">Abyssinian cabbage</name>
    <dbReference type="NCBI Taxonomy" id="52824"/>
    <lineage>
        <taxon>Eukaryota</taxon>
        <taxon>Viridiplantae</taxon>
        <taxon>Streptophyta</taxon>
        <taxon>Embryophyta</taxon>
        <taxon>Tracheophyta</taxon>
        <taxon>Spermatophyta</taxon>
        <taxon>Magnoliopsida</taxon>
        <taxon>eudicotyledons</taxon>
        <taxon>Gunneridae</taxon>
        <taxon>Pentapetalae</taxon>
        <taxon>rosids</taxon>
        <taxon>malvids</taxon>
        <taxon>Brassicales</taxon>
        <taxon>Brassicaceae</taxon>
        <taxon>Brassiceae</taxon>
        <taxon>Brassica</taxon>
    </lineage>
</organism>
<protein>
    <submittedName>
        <fullName evidence="1">Uncharacterized protein</fullName>
    </submittedName>
</protein>
<sequence>MGETVSLLPSNASGPHLRRPDLQLRDAVFINFKTAEGDFGKRNYGGMANEFPKRIREEGVETHIDKINNMCRCRTLNLVKAALKDEYEEVLCDPVFGPILALVDNNLI</sequence>
<dbReference type="EMBL" id="JAAMPC010000012">
    <property type="protein sequence ID" value="KAG2274698.1"/>
    <property type="molecule type" value="Genomic_DNA"/>
</dbReference>
<gene>
    <name evidence="1" type="ORF">Bca52824_057253</name>
</gene>
<reference evidence="1 2" key="1">
    <citation type="submission" date="2020-02" db="EMBL/GenBank/DDBJ databases">
        <authorList>
            <person name="Ma Q."/>
            <person name="Huang Y."/>
            <person name="Song X."/>
            <person name="Pei D."/>
        </authorList>
    </citation>
    <scope>NUCLEOTIDE SEQUENCE [LARGE SCALE GENOMIC DNA]</scope>
    <source>
        <strain evidence="1">Sxm20200214</strain>
        <tissue evidence="1">Leaf</tissue>
    </source>
</reference>
<evidence type="ECO:0000313" key="1">
    <source>
        <dbReference type="EMBL" id="KAG2274698.1"/>
    </source>
</evidence>
<name>A0A8X7QVT1_BRACI</name>
<proteinExistence type="predicted"/>
<comment type="caution">
    <text evidence="1">The sequence shown here is derived from an EMBL/GenBank/DDBJ whole genome shotgun (WGS) entry which is preliminary data.</text>
</comment>
<dbReference type="AlphaFoldDB" id="A0A8X7QVT1"/>
<dbReference type="OrthoDB" id="10331904at2759"/>
<keyword evidence="2" id="KW-1185">Reference proteome</keyword>